<dbReference type="PROSITE" id="PS51736">
    <property type="entry name" value="RECOMBINASES_3"/>
    <property type="match status" value="1"/>
</dbReference>
<evidence type="ECO:0000313" key="3">
    <source>
        <dbReference type="Proteomes" id="UP001211872"/>
    </source>
</evidence>
<evidence type="ECO:0000313" key="2">
    <source>
        <dbReference type="EMBL" id="WBO85991.1"/>
    </source>
</evidence>
<dbReference type="InterPro" id="IPR036162">
    <property type="entry name" value="Resolvase-like_N_sf"/>
</dbReference>
<dbReference type="EMBL" id="CP115396">
    <property type="protein sequence ID" value="WBO85991.1"/>
    <property type="molecule type" value="Genomic_DNA"/>
</dbReference>
<proteinExistence type="predicted"/>
<dbReference type="SUPFAM" id="SSF53041">
    <property type="entry name" value="Resolvase-like"/>
    <property type="match status" value="1"/>
</dbReference>
<protein>
    <submittedName>
        <fullName evidence="2">Recombinase family protein</fullName>
    </submittedName>
</protein>
<dbReference type="Gene3D" id="3.40.50.1390">
    <property type="entry name" value="Resolvase, N-terminal catalytic domain"/>
    <property type="match status" value="1"/>
</dbReference>
<name>A0ABY7PSX4_9BACT</name>
<dbReference type="InterPro" id="IPR006119">
    <property type="entry name" value="Resolv_N"/>
</dbReference>
<dbReference type="RefSeq" id="WP_270128592.1">
    <property type="nucleotide sequence ID" value="NZ_CP115396.1"/>
</dbReference>
<dbReference type="Pfam" id="PF00239">
    <property type="entry name" value="Resolvase"/>
    <property type="match status" value="1"/>
</dbReference>
<gene>
    <name evidence="2" type="ORF">O9Z63_06990</name>
</gene>
<keyword evidence="3" id="KW-1185">Reference proteome</keyword>
<reference evidence="2 3" key="1">
    <citation type="journal article" date="2011" name="Int. J. Syst. Evol. Microbiol.">
        <title>Hymenobacter yonginensis sp. nov., isolated from a mesotrophic artificial lake.</title>
        <authorList>
            <person name="Joung Y."/>
            <person name="Cho S.H."/>
            <person name="Kim H."/>
            <person name="Kim S.B."/>
            <person name="Joh K."/>
        </authorList>
    </citation>
    <scope>NUCLEOTIDE SEQUENCE [LARGE SCALE GENOMIC DNA]</scope>
    <source>
        <strain evidence="2 3">KCTC 22745</strain>
    </source>
</reference>
<organism evidence="2 3">
    <name type="scientific">Hymenobacter yonginensis</name>
    <dbReference type="NCBI Taxonomy" id="748197"/>
    <lineage>
        <taxon>Bacteria</taxon>
        <taxon>Pseudomonadati</taxon>
        <taxon>Bacteroidota</taxon>
        <taxon>Cytophagia</taxon>
        <taxon>Cytophagales</taxon>
        <taxon>Hymenobacteraceae</taxon>
        <taxon>Hymenobacter</taxon>
    </lineage>
</organism>
<accession>A0ABY7PSX4</accession>
<evidence type="ECO:0000259" key="1">
    <source>
        <dbReference type="PROSITE" id="PS51736"/>
    </source>
</evidence>
<sequence>MRDAIYARMSTRDKGQDNESQLRAFAKRLGYTVYKEYLDTESGGKTERPQFQ</sequence>
<dbReference type="Proteomes" id="UP001211872">
    <property type="component" value="Chromosome"/>
</dbReference>
<feature type="domain" description="Resolvase/invertase-type recombinase catalytic" evidence="1">
    <location>
        <begin position="2"/>
        <end position="52"/>
    </location>
</feature>